<evidence type="ECO:0000313" key="1">
    <source>
        <dbReference type="EMBL" id="SCU70093.1"/>
    </source>
</evidence>
<accession>A0A1G4ICX8</accession>
<dbReference type="Gene3D" id="3.10.129.10">
    <property type="entry name" value="Hotdog Thioesterase"/>
    <property type="match status" value="1"/>
</dbReference>
<proteinExistence type="predicted"/>
<evidence type="ECO:0000313" key="2">
    <source>
        <dbReference type="Proteomes" id="UP000195570"/>
    </source>
</evidence>
<dbReference type="RefSeq" id="XP_067080967.1">
    <property type="nucleotide sequence ID" value="XM_067224866.1"/>
</dbReference>
<dbReference type="AlphaFoldDB" id="A0A1G4ICX8"/>
<dbReference type="InterPro" id="IPR039298">
    <property type="entry name" value="ACOT13"/>
</dbReference>
<protein>
    <recommendedName>
        <fullName evidence="3">Thioesterase domain-containing protein</fullName>
    </recommendedName>
</protein>
<dbReference type="EMBL" id="CZPT02001358">
    <property type="protein sequence ID" value="SCU70093.1"/>
    <property type="molecule type" value="Genomic_DNA"/>
</dbReference>
<dbReference type="PANTHER" id="PTHR21660">
    <property type="entry name" value="THIOESTERASE SUPERFAMILY MEMBER-RELATED"/>
    <property type="match status" value="1"/>
</dbReference>
<dbReference type="Proteomes" id="UP000195570">
    <property type="component" value="Unassembled WGS sequence"/>
</dbReference>
<dbReference type="InterPro" id="IPR029069">
    <property type="entry name" value="HotDog_dom_sf"/>
</dbReference>
<dbReference type="PANTHER" id="PTHR21660:SF56">
    <property type="entry name" value="THIOESTERASE DOMAIN-CONTAINING PROTEIN"/>
    <property type="match status" value="1"/>
</dbReference>
<reference evidence="1" key="1">
    <citation type="submission" date="2016-09" db="EMBL/GenBank/DDBJ databases">
        <authorList>
            <person name="Hebert L."/>
            <person name="Moumen B."/>
        </authorList>
    </citation>
    <scope>NUCLEOTIDE SEQUENCE [LARGE SCALE GENOMIC DNA]</scope>
    <source>
        <strain evidence="1">OVI</strain>
    </source>
</reference>
<comment type="caution">
    <text evidence="1">The sequence shown here is derived from an EMBL/GenBank/DDBJ whole genome shotgun (WGS) entry which is preliminary data.</text>
</comment>
<dbReference type="VEuPathDB" id="TriTrypDB:TEOVI_000166200"/>
<keyword evidence="2" id="KW-1185">Reference proteome</keyword>
<organism evidence="1 2">
    <name type="scientific">Trypanosoma equiperdum</name>
    <dbReference type="NCBI Taxonomy" id="5694"/>
    <lineage>
        <taxon>Eukaryota</taxon>
        <taxon>Discoba</taxon>
        <taxon>Euglenozoa</taxon>
        <taxon>Kinetoplastea</taxon>
        <taxon>Metakinetoplastina</taxon>
        <taxon>Trypanosomatida</taxon>
        <taxon>Trypanosomatidae</taxon>
        <taxon>Trypanosoma</taxon>
    </lineage>
</organism>
<evidence type="ECO:0008006" key="3">
    <source>
        <dbReference type="Google" id="ProtNLM"/>
    </source>
</evidence>
<name>A0A1G4ICX8_TRYEQ</name>
<sequence>MQRGFCRVGTVTVSQAQKRAAELINSSDGFCSNVMRTVQFTPTGVKACDGESMGFSWRANQRALNGFRSTHGGALAILADTFTQIHLGAARPAAEFRSVSFEINYLEAIPENAECTCITRIVGDGESDIHHVEYSFQDERRRKVFSRGTHVLSCTK</sequence>
<dbReference type="GO" id="GO:0047617">
    <property type="term" value="F:fatty acyl-CoA hydrolase activity"/>
    <property type="evidence" value="ECO:0007669"/>
    <property type="project" value="InterPro"/>
</dbReference>
<dbReference type="GeneID" id="92375602"/>
<gene>
    <name evidence="1" type="ORF">TEOVI_000166200</name>
</gene>
<dbReference type="SUPFAM" id="SSF54637">
    <property type="entry name" value="Thioesterase/thiol ester dehydrase-isomerase"/>
    <property type="match status" value="1"/>
</dbReference>